<organism evidence="5">
    <name type="scientific">Paraconexibacter sp. AEG42_29</name>
    <dbReference type="NCBI Taxonomy" id="2997339"/>
    <lineage>
        <taxon>Bacteria</taxon>
        <taxon>Bacillati</taxon>
        <taxon>Actinomycetota</taxon>
        <taxon>Thermoleophilia</taxon>
        <taxon>Solirubrobacterales</taxon>
        <taxon>Paraconexibacteraceae</taxon>
        <taxon>Paraconexibacter</taxon>
    </lineage>
</organism>
<dbReference type="KEGG" id="parq:DSM112329_05219"/>
<dbReference type="CDD" id="cd06442">
    <property type="entry name" value="DPM1_like"/>
    <property type="match status" value="1"/>
</dbReference>
<dbReference type="GO" id="GO:0004582">
    <property type="term" value="F:dolichyl-phosphate beta-D-mannosyltransferase activity"/>
    <property type="evidence" value="ECO:0007669"/>
    <property type="project" value="InterPro"/>
</dbReference>
<dbReference type="PANTHER" id="PTHR43398:SF1">
    <property type="entry name" value="DOLICHOL-PHOSPHATE MANNOSYLTRANSFERASE SUBUNIT 1"/>
    <property type="match status" value="1"/>
</dbReference>
<dbReference type="AlphaFoldDB" id="A0AAU7B316"/>
<evidence type="ECO:0000256" key="1">
    <source>
        <dbReference type="ARBA" id="ARBA00006739"/>
    </source>
</evidence>
<dbReference type="GO" id="GO:0016020">
    <property type="term" value="C:membrane"/>
    <property type="evidence" value="ECO:0007669"/>
    <property type="project" value="GOC"/>
</dbReference>
<dbReference type="GO" id="GO:0009247">
    <property type="term" value="P:glycolipid biosynthetic process"/>
    <property type="evidence" value="ECO:0007669"/>
    <property type="project" value="TreeGrafter"/>
</dbReference>
<dbReference type="FunFam" id="3.90.550.10:FF:000122">
    <property type="entry name" value="Dolichol-phosphate mannosyltransferase subunit 1"/>
    <property type="match status" value="1"/>
</dbReference>
<dbReference type="Pfam" id="PF00535">
    <property type="entry name" value="Glycos_transf_2"/>
    <property type="match status" value="1"/>
</dbReference>
<evidence type="ECO:0000256" key="2">
    <source>
        <dbReference type="ARBA" id="ARBA00022676"/>
    </source>
</evidence>
<dbReference type="PANTHER" id="PTHR43398">
    <property type="entry name" value="DOLICHOL-PHOSPHATE MANNOSYLTRANSFERASE SUBUNIT 1"/>
    <property type="match status" value="1"/>
</dbReference>
<sequence>MPGLPWLILPTFNEAENIDAVVRAADAALASASPEGHRILVVDDDSPDGTGRLADGLAEELAAVSVLHRTVREGLGPAYLAGFTHALDHDAGYVLEMDADFSHDPADLGRLLDAVRSGCDLALGSRYVPGGSVVDWSRSRQFVSRGGSWYARRALGLGVQDLTGGYKCFRAEVLRAIDLPTVRSRGYAFQVELTYRAVRAGFRVCEVPIRFRDRQLGQSKMSAAIAVEAMFLVPRLRRRR</sequence>
<comment type="similarity">
    <text evidence="1">Belongs to the glycosyltransferase 2 family.</text>
</comment>
<dbReference type="SUPFAM" id="SSF53448">
    <property type="entry name" value="Nucleotide-diphospho-sugar transferases"/>
    <property type="match status" value="1"/>
</dbReference>
<accession>A0AAU7B316</accession>
<dbReference type="RefSeq" id="WP_354699502.1">
    <property type="nucleotide sequence ID" value="NZ_CP114014.1"/>
</dbReference>
<dbReference type="EMBL" id="CP114014">
    <property type="protein sequence ID" value="XAY08319.1"/>
    <property type="molecule type" value="Genomic_DNA"/>
</dbReference>
<reference evidence="5" key="1">
    <citation type="submission" date="2022-12" db="EMBL/GenBank/DDBJ databases">
        <title>Paraconexibacter alkalitolerans sp. nov. and Baekduia alba sp. nov., isolated from soil and emended description of the genera Paraconexibacter (Chun et al., 2020) and Baekduia (An et al., 2020).</title>
        <authorList>
            <person name="Vieira S."/>
            <person name="Huber K.J."/>
            <person name="Geppert A."/>
            <person name="Wolf J."/>
            <person name="Neumann-Schaal M."/>
            <person name="Muesken M."/>
            <person name="Overmann J."/>
        </authorList>
    </citation>
    <scope>NUCLEOTIDE SEQUENCE</scope>
    <source>
        <strain evidence="5">AEG42_29</strain>
    </source>
</reference>
<feature type="domain" description="Glycosyltransferase 2-like" evidence="4">
    <location>
        <begin position="7"/>
        <end position="176"/>
    </location>
</feature>
<dbReference type="EC" id="2.4.1.-" evidence="5"/>
<gene>
    <name evidence="5" type="primary">ppm1</name>
    <name evidence="5" type="ORF">DSM112329_05219</name>
</gene>
<evidence type="ECO:0000256" key="3">
    <source>
        <dbReference type="ARBA" id="ARBA00022679"/>
    </source>
</evidence>
<name>A0AAU7B316_9ACTN</name>
<proteinExistence type="inferred from homology"/>
<keyword evidence="2 5" id="KW-0328">Glycosyltransferase</keyword>
<dbReference type="InterPro" id="IPR039528">
    <property type="entry name" value="DPM1-like"/>
</dbReference>
<keyword evidence="3 5" id="KW-0808">Transferase</keyword>
<evidence type="ECO:0000259" key="4">
    <source>
        <dbReference type="Pfam" id="PF00535"/>
    </source>
</evidence>
<evidence type="ECO:0000313" key="5">
    <source>
        <dbReference type="EMBL" id="XAY08319.1"/>
    </source>
</evidence>
<dbReference type="Gene3D" id="3.90.550.10">
    <property type="entry name" value="Spore Coat Polysaccharide Biosynthesis Protein SpsA, Chain A"/>
    <property type="match status" value="1"/>
</dbReference>
<dbReference type="InterPro" id="IPR001173">
    <property type="entry name" value="Glyco_trans_2-like"/>
</dbReference>
<dbReference type="InterPro" id="IPR029044">
    <property type="entry name" value="Nucleotide-diphossugar_trans"/>
</dbReference>
<protein>
    <submittedName>
        <fullName evidence="5">Polyprenol monophosphomannose synthase</fullName>
        <ecNumber evidence="5">2.4.1.-</ecNumber>
    </submittedName>
</protein>